<accession>A0AAN9RID5</accession>
<dbReference type="Proteomes" id="UP001374584">
    <property type="component" value="Unassembled WGS sequence"/>
</dbReference>
<evidence type="ECO:0000313" key="1">
    <source>
        <dbReference type="EMBL" id="KAK7367398.1"/>
    </source>
</evidence>
<dbReference type="EMBL" id="JAYMYR010000004">
    <property type="protein sequence ID" value="KAK7367398.1"/>
    <property type="molecule type" value="Genomic_DNA"/>
</dbReference>
<evidence type="ECO:0000313" key="2">
    <source>
        <dbReference type="Proteomes" id="UP001374584"/>
    </source>
</evidence>
<proteinExistence type="predicted"/>
<keyword evidence="2" id="KW-1185">Reference proteome</keyword>
<comment type="caution">
    <text evidence="1">The sequence shown here is derived from an EMBL/GenBank/DDBJ whole genome shotgun (WGS) entry which is preliminary data.</text>
</comment>
<name>A0AAN9RID5_PHACN</name>
<organism evidence="1 2">
    <name type="scientific">Phaseolus coccineus</name>
    <name type="common">Scarlet runner bean</name>
    <name type="synonym">Phaseolus multiflorus</name>
    <dbReference type="NCBI Taxonomy" id="3886"/>
    <lineage>
        <taxon>Eukaryota</taxon>
        <taxon>Viridiplantae</taxon>
        <taxon>Streptophyta</taxon>
        <taxon>Embryophyta</taxon>
        <taxon>Tracheophyta</taxon>
        <taxon>Spermatophyta</taxon>
        <taxon>Magnoliopsida</taxon>
        <taxon>eudicotyledons</taxon>
        <taxon>Gunneridae</taxon>
        <taxon>Pentapetalae</taxon>
        <taxon>rosids</taxon>
        <taxon>fabids</taxon>
        <taxon>Fabales</taxon>
        <taxon>Fabaceae</taxon>
        <taxon>Papilionoideae</taxon>
        <taxon>50 kb inversion clade</taxon>
        <taxon>NPAAA clade</taxon>
        <taxon>indigoferoid/millettioid clade</taxon>
        <taxon>Phaseoleae</taxon>
        <taxon>Phaseolus</taxon>
    </lineage>
</organism>
<gene>
    <name evidence="1" type="ORF">VNO80_09410</name>
</gene>
<dbReference type="AlphaFoldDB" id="A0AAN9RID5"/>
<sequence>MQAICAPRTHTHPPFRRILIPHSFLYFRAWSKRELRCEPVTGPVVSPVTCLSKYTLRAKPSLGPKGLSLSVQTPQFLPLVSKSRAIILP</sequence>
<reference evidence="1 2" key="1">
    <citation type="submission" date="2024-01" db="EMBL/GenBank/DDBJ databases">
        <title>The genomes of 5 underutilized Papilionoideae crops provide insights into root nodulation and disease resistanc.</title>
        <authorList>
            <person name="Jiang F."/>
        </authorList>
    </citation>
    <scope>NUCLEOTIDE SEQUENCE [LARGE SCALE GENOMIC DNA]</scope>
    <source>
        <strain evidence="1">JINMINGXINNONG_FW02</strain>
        <tissue evidence="1">Leaves</tissue>
    </source>
</reference>
<protein>
    <submittedName>
        <fullName evidence="1">Uncharacterized protein</fullName>
    </submittedName>
</protein>